<protein>
    <submittedName>
        <fullName evidence="2">Putative transposase</fullName>
    </submittedName>
</protein>
<reference evidence="2 3" key="1">
    <citation type="submission" date="2018-06" db="EMBL/GenBank/DDBJ databases">
        <authorList>
            <consortium name="Pathogen Informatics"/>
            <person name="Doyle S."/>
        </authorList>
    </citation>
    <scope>NUCLEOTIDE SEQUENCE [LARGE SCALE GENOMIC DNA]</scope>
    <source>
        <strain evidence="2 3">NCTC4824</strain>
    </source>
</reference>
<dbReference type="PANTHER" id="PTHR34322">
    <property type="entry name" value="TRANSPOSASE, Y1_TNP DOMAIN-CONTAINING"/>
    <property type="match status" value="1"/>
</dbReference>
<dbReference type="PANTHER" id="PTHR34322:SF2">
    <property type="entry name" value="TRANSPOSASE IS200-LIKE DOMAIN-CONTAINING PROTEIN"/>
    <property type="match status" value="1"/>
</dbReference>
<accession>A0A2X4WD42</accession>
<dbReference type="GO" id="GO:0003677">
    <property type="term" value="F:DNA binding"/>
    <property type="evidence" value="ECO:0007669"/>
    <property type="project" value="InterPro"/>
</dbReference>
<dbReference type="EMBL" id="LS483476">
    <property type="protein sequence ID" value="SQI62627.1"/>
    <property type="molecule type" value="Genomic_DNA"/>
</dbReference>
<dbReference type="STRING" id="1348624.GCA_001591545_03220"/>
<keyword evidence="3" id="KW-1185">Reference proteome</keyword>
<dbReference type="SUPFAM" id="SSF143422">
    <property type="entry name" value="Transposase IS200-like"/>
    <property type="match status" value="1"/>
</dbReference>
<dbReference type="GO" id="GO:0004803">
    <property type="term" value="F:transposase activity"/>
    <property type="evidence" value="ECO:0007669"/>
    <property type="project" value="InterPro"/>
</dbReference>
<dbReference type="RefSeq" id="WP_066144506.1">
    <property type="nucleotide sequence ID" value="NZ_CBCSGM010000003.1"/>
</dbReference>
<dbReference type="Pfam" id="PF01797">
    <property type="entry name" value="Y1_Tnp"/>
    <property type="match status" value="1"/>
</dbReference>
<gene>
    <name evidence="2" type="ORF">NCTC4824_03711</name>
</gene>
<dbReference type="InterPro" id="IPR036515">
    <property type="entry name" value="Transposase_17_sf"/>
</dbReference>
<dbReference type="GO" id="GO:0006313">
    <property type="term" value="P:DNA transposition"/>
    <property type="evidence" value="ECO:0007669"/>
    <property type="project" value="InterPro"/>
</dbReference>
<evidence type="ECO:0000259" key="1">
    <source>
        <dbReference type="SMART" id="SM01321"/>
    </source>
</evidence>
<feature type="domain" description="Transposase IS200-like" evidence="1">
    <location>
        <begin position="9"/>
        <end position="123"/>
    </location>
</feature>
<evidence type="ECO:0000313" key="2">
    <source>
        <dbReference type="EMBL" id="SQI62627.1"/>
    </source>
</evidence>
<dbReference type="AlphaFoldDB" id="A0A2X4WD42"/>
<proteinExistence type="predicted"/>
<dbReference type="InterPro" id="IPR002686">
    <property type="entry name" value="Transposase_17"/>
</dbReference>
<evidence type="ECO:0000313" key="3">
    <source>
        <dbReference type="Proteomes" id="UP000249134"/>
    </source>
</evidence>
<sequence>MARPIRTWHSAGYYHITIRGNNRQNIFHGASDVNEYYRILTYVYGKYQFEIYAFCIMNNHNHLLLRSYEAPLGKLMAIVNKRYSDYFRKKYNYTGQIYESRYFSKEIGPPTGLLNVSAYIHQNPLETKIPIVQAMEQYLYSSYQYYYHDIPSPFPFLNLHLLPRLMPVEKQKLKAYTQYCIQYKPVENPASELLECQAPKQM</sequence>
<dbReference type="Gene3D" id="3.30.70.1290">
    <property type="entry name" value="Transposase IS200-like"/>
    <property type="match status" value="1"/>
</dbReference>
<dbReference type="KEGG" id="blen:NCTC4824_03711"/>
<organism evidence="2 3">
    <name type="scientific">Lederbergia lenta</name>
    <name type="common">Bacillus lentus</name>
    <dbReference type="NCBI Taxonomy" id="1467"/>
    <lineage>
        <taxon>Bacteria</taxon>
        <taxon>Bacillati</taxon>
        <taxon>Bacillota</taxon>
        <taxon>Bacilli</taxon>
        <taxon>Bacillales</taxon>
        <taxon>Bacillaceae</taxon>
        <taxon>Lederbergia</taxon>
    </lineage>
</organism>
<dbReference type="Proteomes" id="UP000249134">
    <property type="component" value="Chromosome 1"/>
</dbReference>
<name>A0A2X4WD42_LEDLE</name>
<dbReference type="SMART" id="SM01321">
    <property type="entry name" value="Y1_Tnp"/>
    <property type="match status" value="1"/>
</dbReference>